<dbReference type="CDD" id="cd00842">
    <property type="entry name" value="MPP_ASMase"/>
    <property type="match status" value="1"/>
</dbReference>
<organism evidence="5 6">
    <name type="scientific">Maudiozyma barnettii</name>
    <dbReference type="NCBI Taxonomy" id="61262"/>
    <lineage>
        <taxon>Eukaryota</taxon>
        <taxon>Fungi</taxon>
        <taxon>Dikarya</taxon>
        <taxon>Ascomycota</taxon>
        <taxon>Saccharomycotina</taxon>
        <taxon>Saccharomycetes</taxon>
        <taxon>Saccharomycetales</taxon>
        <taxon>Saccharomycetaceae</taxon>
        <taxon>Maudiozyma</taxon>
    </lineage>
</organism>
<keyword evidence="1" id="KW-0378">Hydrolase</keyword>
<feature type="chain" id="PRO_5034112580" evidence="3">
    <location>
        <begin position="21"/>
        <end position="648"/>
    </location>
</feature>
<dbReference type="SUPFAM" id="SSF56300">
    <property type="entry name" value="Metallo-dependent phosphatases"/>
    <property type="match status" value="1"/>
</dbReference>
<evidence type="ECO:0000259" key="4">
    <source>
        <dbReference type="Pfam" id="PF00149"/>
    </source>
</evidence>
<dbReference type="PANTHER" id="PTHR10340">
    <property type="entry name" value="SPHINGOMYELIN PHOSPHODIESTERASE"/>
    <property type="match status" value="1"/>
</dbReference>
<dbReference type="InterPro" id="IPR004843">
    <property type="entry name" value="Calcineurin-like_PHP"/>
</dbReference>
<evidence type="ECO:0000313" key="6">
    <source>
        <dbReference type="Proteomes" id="UP000644660"/>
    </source>
</evidence>
<comment type="caution">
    <text evidence="5">The sequence shown here is derived from an EMBL/GenBank/DDBJ whole genome shotgun (WGS) entry which is preliminary data.</text>
</comment>
<evidence type="ECO:0000256" key="3">
    <source>
        <dbReference type="SAM" id="SignalP"/>
    </source>
</evidence>
<keyword evidence="3" id="KW-0732">Signal</keyword>
<dbReference type="InterPro" id="IPR029052">
    <property type="entry name" value="Metallo-depent_PP-like"/>
</dbReference>
<dbReference type="AlphaFoldDB" id="A0A8H2ZMN1"/>
<evidence type="ECO:0000256" key="1">
    <source>
        <dbReference type="ARBA" id="ARBA00022801"/>
    </source>
</evidence>
<feature type="signal peptide" evidence="3">
    <location>
        <begin position="1"/>
        <end position="20"/>
    </location>
</feature>
<dbReference type="RefSeq" id="XP_041409101.1">
    <property type="nucleotide sequence ID" value="XM_041553167.1"/>
</dbReference>
<sequence>MNKVTYLLTNLLLGCNIVFALPFWKRADPSYVNQSDEEIIQSVVGQLNETLKNKNKCTGCTDSLEIGKNLALQRPDLVPNAFTEWCVVTGQGSNGSCSLTYGKSTVTDSSTGSDVADMLTLINPTGYDGQLYCHYVQNGKCPKPQTPVVDISDMWPPKAEEHTVAPVPSFNDTFNVLHFSDFHIELNYTVGAEANCTTTTMCCSIHSSNRVKHTGKSSKEGKWDSFYESTYNDNLTFSKGPYVDVFANTDIWVPATSFGNYQCDSPELLVNSSLNSAIKYAKQNNLDVQFTIFTGDIIAHDESKYLTLETAMESEEFIFRDMKTNLGNIPVYPVLGNHDTYPYGEIAPEQYGFANKFTWNENLMADLWQGYGWLNFSEAEYARKHYTGYAVETELGLKVISLNSNAWLRQNYYAFINSTEPDNFGQFKFLIDELIQSEAINQRVWIVAHVPPATGGLPLQANVFAQIVERFSPSTIAGIFFGHTHLDQFEVMYAGSGGNSKTIENVINNAWIGQSVTPFVGNNPSWKYYVVDKKTFSIMDAHNMYAKLDSTYSNNGEEPKWLYEYSARSAYNITWPLTSPLNATYWHHVAQAINYSVVARQTYNNYAGRLSPSTPNCAKSNSCTSDYCFVSSFTVDEYDDCMAALPKH</sequence>
<evidence type="ECO:0000256" key="2">
    <source>
        <dbReference type="ARBA" id="ARBA00023180"/>
    </source>
</evidence>
<feature type="domain" description="Calcineurin-like phosphoesterase" evidence="4">
    <location>
        <begin position="276"/>
        <end position="485"/>
    </location>
</feature>
<reference evidence="5 6" key="1">
    <citation type="submission" date="2020-05" db="EMBL/GenBank/DDBJ databases">
        <authorList>
            <person name="Casaregola S."/>
            <person name="Devillers H."/>
            <person name="Grondin C."/>
        </authorList>
    </citation>
    <scope>NUCLEOTIDE SEQUENCE [LARGE SCALE GENOMIC DNA]</scope>
    <source>
        <strain evidence="5 6">CLIB 1767</strain>
    </source>
</reference>
<accession>A0A8H2ZMN1</accession>
<dbReference type="InterPro" id="IPR041805">
    <property type="entry name" value="ASMase/PPN1_MPP"/>
</dbReference>
<dbReference type="PANTHER" id="PTHR10340:SF27">
    <property type="entry name" value="ACL091CP"/>
    <property type="match status" value="1"/>
</dbReference>
<dbReference type="PROSITE" id="PS51257">
    <property type="entry name" value="PROKAR_LIPOPROTEIN"/>
    <property type="match status" value="1"/>
</dbReference>
<keyword evidence="6" id="KW-1185">Reference proteome</keyword>
<evidence type="ECO:0000313" key="5">
    <source>
        <dbReference type="EMBL" id="CAB4257257.1"/>
    </source>
</evidence>
<name>A0A8H2ZMN1_9SACH</name>
<dbReference type="GeneID" id="64860372"/>
<dbReference type="Proteomes" id="UP000644660">
    <property type="component" value="Unassembled WGS sequence"/>
</dbReference>
<protein>
    <submittedName>
        <fullName evidence="5">Similar to Saccharomyces cerevisiae YDR452W PPN1 Vacuolar endopolyphosphatase with a role in phosphate metabolism</fullName>
    </submittedName>
</protein>
<gene>
    <name evidence="5" type="ORF">KABA2_13S06622</name>
</gene>
<dbReference type="EMBL" id="CAEFZW010000013">
    <property type="protein sequence ID" value="CAB4257257.1"/>
    <property type="molecule type" value="Genomic_DNA"/>
</dbReference>
<dbReference type="Gene3D" id="3.60.21.10">
    <property type="match status" value="1"/>
</dbReference>
<proteinExistence type="predicted"/>
<dbReference type="OrthoDB" id="282973at2759"/>
<dbReference type="Pfam" id="PF00149">
    <property type="entry name" value="Metallophos"/>
    <property type="match status" value="1"/>
</dbReference>
<dbReference type="GO" id="GO:0008081">
    <property type="term" value="F:phosphoric diester hydrolase activity"/>
    <property type="evidence" value="ECO:0007669"/>
    <property type="project" value="TreeGrafter"/>
</dbReference>
<keyword evidence="2" id="KW-0325">Glycoprotein</keyword>